<evidence type="ECO:0000313" key="11">
    <source>
        <dbReference type="Proteomes" id="UP000231382"/>
    </source>
</evidence>
<sequence>MSLKIAIVGLPNVGKSTLFNALVKGSKAEAANYPFCTIEPNTGIVEVPDERLAPLGEISHSKKIIPAVVEFIDIAGLVRGASKGEGLGNKFLAHIRECDAIGMVVRFFEDGNVTHVENKIDPEADIATIETELQLADITTVDKRLFSIEKELKSGSAESKYAHSGLQKIKDKLYAGENAREADLDDSEQDALKGLNLMTQKPILYIANVSEEQLSNPATVIPAKAGIQDSPHRSPGTTLKNTAGPEDDNKKNDNFVPISAKIEAELNELTDSEKAEYLETLGIKNTGLNELIKEAYKTLGLITYFTSGEKETRAWTIRKGDTAPIAAGAIHTDFTKGFIAAEIVQWADFYAQGGWTGAKTHGLVRTEGKTYVVKDGDTIIFKFNN</sequence>
<evidence type="ECO:0000256" key="5">
    <source>
        <dbReference type="ARBA" id="ARBA00022842"/>
    </source>
</evidence>
<dbReference type="InterPro" id="IPR031167">
    <property type="entry name" value="G_OBG"/>
</dbReference>
<feature type="domain" description="TGS" evidence="9">
    <location>
        <begin position="300"/>
        <end position="383"/>
    </location>
</feature>
<evidence type="ECO:0000313" key="10">
    <source>
        <dbReference type="EMBL" id="PIS07321.1"/>
    </source>
</evidence>
<organism evidence="10 11">
    <name type="scientific">Candidatus Berkelbacteria bacterium CG10_big_fil_rev_8_21_14_0_10_43_13</name>
    <dbReference type="NCBI Taxonomy" id="1974514"/>
    <lineage>
        <taxon>Bacteria</taxon>
        <taxon>Candidatus Berkelbacteria</taxon>
    </lineage>
</organism>
<evidence type="ECO:0000256" key="7">
    <source>
        <dbReference type="SAM" id="MobiDB-lite"/>
    </source>
</evidence>
<evidence type="ECO:0000259" key="9">
    <source>
        <dbReference type="PROSITE" id="PS51880"/>
    </source>
</evidence>
<dbReference type="InterPro" id="IPR023192">
    <property type="entry name" value="TGS-like_dom_sf"/>
</dbReference>
<dbReference type="GO" id="GO:0043023">
    <property type="term" value="F:ribosomal large subunit binding"/>
    <property type="evidence" value="ECO:0007669"/>
    <property type="project" value="UniProtKB-UniRule"/>
</dbReference>
<dbReference type="PIRSF" id="PIRSF006641">
    <property type="entry name" value="CHP00092"/>
    <property type="match status" value="1"/>
</dbReference>
<dbReference type="AlphaFoldDB" id="A0A2H0W5G8"/>
<dbReference type="HAMAP" id="MF_00944">
    <property type="entry name" value="YchF_OLA1_ATPase"/>
    <property type="match status" value="1"/>
</dbReference>
<evidence type="ECO:0000259" key="8">
    <source>
        <dbReference type="PROSITE" id="PS51710"/>
    </source>
</evidence>
<dbReference type="InterPro" id="IPR041706">
    <property type="entry name" value="YchF_N"/>
</dbReference>
<dbReference type="Gene3D" id="3.40.50.300">
    <property type="entry name" value="P-loop containing nucleotide triphosphate hydrolases"/>
    <property type="match status" value="1"/>
</dbReference>
<dbReference type="SUPFAM" id="SSF81271">
    <property type="entry name" value="TGS-like"/>
    <property type="match status" value="1"/>
</dbReference>
<dbReference type="NCBIfam" id="TIGR00092">
    <property type="entry name" value="redox-regulated ATPase YchF"/>
    <property type="match status" value="1"/>
</dbReference>
<comment type="caution">
    <text evidence="10">The sequence shown here is derived from an EMBL/GenBank/DDBJ whole genome shotgun (WGS) entry which is preliminary data.</text>
</comment>
<keyword evidence="5" id="KW-0460">Magnesium</keyword>
<gene>
    <name evidence="6" type="primary">ychF</name>
    <name evidence="10" type="ORF">COT78_04160</name>
</gene>
<dbReference type="InterPro" id="IPR004095">
    <property type="entry name" value="TGS"/>
</dbReference>
<evidence type="ECO:0000256" key="2">
    <source>
        <dbReference type="ARBA" id="ARBA00022723"/>
    </source>
</evidence>
<dbReference type="GO" id="GO:0005524">
    <property type="term" value="F:ATP binding"/>
    <property type="evidence" value="ECO:0007669"/>
    <property type="project" value="UniProtKB-UniRule"/>
</dbReference>
<proteinExistence type="inferred from homology"/>
<dbReference type="Pfam" id="PF01926">
    <property type="entry name" value="MMR_HSR1"/>
    <property type="match status" value="1"/>
</dbReference>
<dbReference type="Proteomes" id="UP000231382">
    <property type="component" value="Unassembled WGS sequence"/>
</dbReference>
<dbReference type="PANTHER" id="PTHR23305:SF18">
    <property type="entry name" value="OBG-TYPE G DOMAIN-CONTAINING PROTEIN"/>
    <property type="match status" value="1"/>
</dbReference>
<accession>A0A2H0W5G8</accession>
<dbReference type="GO" id="GO:0005525">
    <property type="term" value="F:GTP binding"/>
    <property type="evidence" value="ECO:0007669"/>
    <property type="project" value="InterPro"/>
</dbReference>
<dbReference type="PROSITE" id="PS51880">
    <property type="entry name" value="TGS"/>
    <property type="match status" value="1"/>
</dbReference>
<dbReference type="Pfam" id="PF06071">
    <property type="entry name" value="YchF-GTPase_C"/>
    <property type="match status" value="1"/>
</dbReference>
<dbReference type="PANTHER" id="PTHR23305">
    <property type="entry name" value="OBG GTPASE FAMILY"/>
    <property type="match status" value="1"/>
</dbReference>
<feature type="binding site" evidence="6">
    <location>
        <begin position="12"/>
        <end position="17"/>
    </location>
    <ligand>
        <name>ATP</name>
        <dbReference type="ChEBI" id="CHEBI:30616"/>
    </ligand>
</feature>
<dbReference type="GO" id="GO:0016887">
    <property type="term" value="F:ATP hydrolysis activity"/>
    <property type="evidence" value="ECO:0007669"/>
    <property type="project" value="UniProtKB-UniRule"/>
</dbReference>
<dbReference type="InterPro" id="IPR004396">
    <property type="entry name" value="ATPase_YchF/OLA1"/>
</dbReference>
<dbReference type="InterPro" id="IPR006073">
    <property type="entry name" value="GTP-bd"/>
</dbReference>
<dbReference type="InterPro" id="IPR012676">
    <property type="entry name" value="TGS-like"/>
</dbReference>
<dbReference type="InterPro" id="IPR013029">
    <property type="entry name" value="YchF_C"/>
</dbReference>
<dbReference type="Gene3D" id="1.10.150.300">
    <property type="entry name" value="TGS-like domain"/>
    <property type="match status" value="1"/>
</dbReference>
<evidence type="ECO:0000256" key="3">
    <source>
        <dbReference type="ARBA" id="ARBA00022741"/>
    </source>
</evidence>
<dbReference type="GO" id="GO:0005737">
    <property type="term" value="C:cytoplasm"/>
    <property type="evidence" value="ECO:0007669"/>
    <property type="project" value="TreeGrafter"/>
</dbReference>
<reference evidence="11" key="1">
    <citation type="submission" date="2017-09" db="EMBL/GenBank/DDBJ databases">
        <title>Depth-based differentiation of microbial function through sediment-hosted aquifers and enrichment of novel symbionts in the deep terrestrial subsurface.</title>
        <authorList>
            <person name="Probst A.J."/>
            <person name="Ladd B."/>
            <person name="Jarett J.K."/>
            <person name="Geller-Mcgrath D.E."/>
            <person name="Sieber C.M.K."/>
            <person name="Emerson J.B."/>
            <person name="Anantharaman K."/>
            <person name="Thomas B.C."/>
            <person name="Malmstrom R."/>
            <person name="Stieglmeier M."/>
            <person name="Klingl A."/>
            <person name="Woyke T."/>
            <person name="Ryan C.M."/>
            <person name="Banfield J.F."/>
        </authorList>
    </citation>
    <scope>NUCLEOTIDE SEQUENCE [LARGE SCALE GENOMIC DNA]</scope>
</reference>
<keyword evidence="2" id="KW-0479">Metal-binding</keyword>
<feature type="region of interest" description="Disordered" evidence="7">
    <location>
        <begin position="226"/>
        <end position="253"/>
    </location>
</feature>
<dbReference type="EMBL" id="PEZW01000028">
    <property type="protein sequence ID" value="PIS07321.1"/>
    <property type="molecule type" value="Genomic_DNA"/>
</dbReference>
<protein>
    <recommendedName>
        <fullName evidence="6">Ribosome-binding ATPase YchF</fullName>
    </recommendedName>
</protein>
<name>A0A2H0W5G8_9BACT</name>
<dbReference type="FunFam" id="1.10.150.300:FF:000001">
    <property type="entry name" value="Ribosome-binding ATPase YchF"/>
    <property type="match status" value="1"/>
</dbReference>
<comment type="similarity">
    <text evidence="6">Belongs to the TRAFAC class OBG-HflX-like GTPase superfamily. OBG GTPase family. YchF/OLA1 subfamily.</text>
</comment>
<dbReference type="InterPro" id="IPR027417">
    <property type="entry name" value="P-loop_NTPase"/>
</dbReference>
<comment type="function">
    <text evidence="6">ATPase that binds to both the 70S ribosome and the 50S ribosomal subunit in a nucleotide-independent manner.</text>
</comment>
<dbReference type="GO" id="GO:0046872">
    <property type="term" value="F:metal ion binding"/>
    <property type="evidence" value="ECO:0007669"/>
    <property type="project" value="UniProtKB-KW"/>
</dbReference>
<evidence type="ECO:0000256" key="1">
    <source>
        <dbReference type="ARBA" id="ARBA00001946"/>
    </source>
</evidence>
<keyword evidence="4 6" id="KW-0067">ATP-binding</keyword>
<dbReference type="SUPFAM" id="SSF52540">
    <property type="entry name" value="P-loop containing nucleoside triphosphate hydrolases"/>
    <property type="match status" value="1"/>
</dbReference>
<dbReference type="CDD" id="cd04867">
    <property type="entry name" value="TGS_YchF_OLA1"/>
    <property type="match status" value="1"/>
</dbReference>
<feature type="domain" description="OBG-type G" evidence="8">
    <location>
        <begin position="3"/>
        <end position="300"/>
    </location>
</feature>
<keyword evidence="3 6" id="KW-0547">Nucleotide-binding</keyword>
<dbReference type="PRINTS" id="PR00326">
    <property type="entry name" value="GTP1OBG"/>
</dbReference>
<dbReference type="FunFam" id="3.10.20.30:FF:000001">
    <property type="entry name" value="Ribosome-binding ATPase YchF"/>
    <property type="match status" value="1"/>
</dbReference>
<evidence type="ECO:0000256" key="4">
    <source>
        <dbReference type="ARBA" id="ARBA00022840"/>
    </source>
</evidence>
<evidence type="ECO:0000256" key="6">
    <source>
        <dbReference type="HAMAP-Rule" id="MF_00944"/>
    </source>
</evidence>
<dbReference type="PROSITE" id="PS51710">
    <property type="entry name" value="G_OBG"/>
    <property type="match status" value="1"/>
</dbReference>
<dbReference type="InterPro" id="IPR012675">
    <property type="entry name" value="Beta-grasp_dom_sf"/>
</dbReference>
<dbReference type="CDD" id="cd01900">
    <property type="entry name" value="YchF"/>
    <property type="match status" value="1"/>
</dbReference>
<comment type="cofactor">
    <cofactor evidence="1">
        <name>Mg(2+)</name>
        <dbReference type="ChEBI" id="CHEBI:18420"/>
    </cofactor>
</comment>
<dbReference type="Gene3D" id="3.10.20.30">
    <property type="match status" value="1"/>
</dbReference>